<feature type="signal peptide" evidence="8">
    <location>
        <begin position="1"/>
        <end position="25"/>
    </location>
</feature>
<keyword evidence="7" id="KW-0998">Cell outer membrane</keyword>
<dbReference type="SUPFAM" id="SSF56954">
    <property type="entry name" value="Outer membrane efflux proteins (OEP)"/>
    <property type="match status" value="1"/>
</dbReference>
<keyword evidence="3" id="KW-0813">Transport</keyword>
<comment type="similarity">
    <text evidence="2">Belongs to the outer membrane factor (OMF) (TC 1.B.17) family.</text>
</comment>
<evidence type="ECO:0000256" key="2">
    <source>
        <dbReference type="ARBA" id="ARBA00007613"/>
    </source>
</evidence>
<reference evidence="9" key="1">
    <citation type="submission" date="2020-10" db="EMBL/GenBank/DDBJ databases">
        <authorList>
            <person name="Gilroy R."/>
        </authorList>
    </citation>
    <scope>NUCLEOTIDE SEQUENCE</scope>
    <source>
        <strain evidence="9">6276</strain>
    </source>
</reference>
<proteinExistence type="inferred from homology"/>
<sequence length="485" mass="55515">MKTCDKLKIFTLVCAVLFNFNQAYAAEKYAVIQKGAKLTMSDCIQIALKNSPLINKAYYNYHVSKNDEKIAKAAFFPTIGIGTGYTYNTNSSNRMSYNRDTYNAQANLSQLIFNFGKTNAQIKMQKFNKIAAMYNFDDIVLDTIFGVKTYYYSVLAAKATVDINRAYVQINERNYQRTKAYFDQGIKSKIDLVNAEVNLSDSKVTLVESIKAYQNAIVQLNNSMYVAYTPEYEIASTETFNFQQKEIPVNLQKISEKRDLSKTPPPVSDATLTSKVEKMDVIETFKFEPFPYTFEECVELAKENRPDLKAYTATLAAMKQALLYIKREYLPEISASAGYNYRNQYNTNSFNVGINLSSSLNILSQKYEIDNGKLQVDLAKNEIDLLEQNIYFEVQNAYIDMVQLEKQIPLLAVKVKQTYENFELADGRYAVGIGDYIQLQDARVNYNNAQQSYVQTVYNYNVARANLERLIALKQEITLNVEDKR</sequence>
<keyword evidence="5" id="KW-0812">Transmembrane</keyword>
<dbReference type="AlphaFoldDB" id="A0A9D1EYU6"/>
<name>A0A9D1EYU6_9BACT</name>
<dbReference type="InterPro" id="IPR051906">
    <property type="entry name" value="TolC-like"/>
</dbReference>
<dbReference type="Proteomes" id="UP000823928">
    <property type="component" value="Unassembled WGS sequence"/>
</dbReference>
<keyword evidence="4" id="KW-1134">Transmembrane beta strand</keyword>
<dbReference type="PIRSF" id="PIRSF001892">
    <property type="entry name" value="CyaE"/>
    <property type="match status" value="1"/>
</dbReference>
<dbReference type="Pfam" id="PF02321">
    <property type="entry name" value="OEP"/>
    <property type="match status" value="2"/>
</dbReference>
<feature type="chain" id="PRO_5038606881" evidence="8">
    <location>
        <begin position="26"/>
        <end position="485"/>
    </location>
</feature>
<keyword evidence="6" id="KW-0472">Membrane</keyword>
<dbReference type="GO" id="GO:0015288">
    <property type="term" value="F:porin activity"/>
    <property type="evidence" value="ECO:0007669"/>
    <property type="project" value="TreeGrafter"/>
</dbReference>
<comment type="caution">
    <text evidence="9">The sequence shown here is derived from an EMBL/GenBank/DDBJ whole genome shotgun (WGS) entry which is preliminary data.</text>
</comment>
<accession>A0A9D1EYU6</accession>
<keyword evidence="8" id="KW-0732">Signal</keyword>
<evidence type="ECO:0000256" key="5">
    <source>
        <dbReference type="ARBA" id="ARBA00022692"/>
    </source>
</evidence>
<evidence type="ECO:0000256" key="4">
    <source>
        <dbReference type="ARBA" id="ARBA00022452"/>
    </source>
</evidence>
<reference evidence="9" key="2">
    <citation type="journal article" date="2021" name="PeerJ">
        <title>Extensive microbial diversity within the chicken gut microbiome revealed by metagenomics and culture.</title>
        <authorList>
            <person name="Gilroy R."/>
            <person name="Ravi A."/>
            <person name="Getino M."/>
            <person name="Pursley I."/>
            <person name="Horton D.L."/>
            <person name="Alikhan N.F."/>
            <person name="Baker D."/>
            <person name="Gharbi K."/>
            <person name="Hall N."/>
            <person name="Watson M."/>
            <person name="Adriaenssens E.M."/>
            <person name="Foster-Nyarko E."/>
            <person name="Jarju S."/>
            <person name="Secka A."/>
            <person name="Antonio M."/>
            <person name="Oren A."/>
            <person name="Chaudhuri R.R."/>
            <person name="La Ragione R."/>
            <person name="Hildebrand F."/>
            <person name="Pallen M.J."/>
        </authorList>
    </citation>
    <scope>NUCLEOTIDE SEQUENCE</scope>
    <source>
        <strain evidence="9">6276</strain>
    </source>
</reference>
<evidence type="ECO:0000256" key="3">
    <source>
        <dbReference type="ARBA" id="ARBA00022448"/>
    </source>
</evidence>
<dbReference type="GO" id="GO:0015562">
    <property type="term" value="F:efflux transmembrane transporter activity"/>
    <property type="evidence" value="ECO:0007669"/>
    <property type="project" value="InterPro"/>
</dbReference>
<dbReference type="InterPro" id="IPR028351">
    <property type="entry name" value="CyaE"/>
</dbReference>
<evidence type="ECO:0000313" key="10">
    <source>
        <dbReference type="Proteomes" id="UP000823928"/>
    </source>
</evidence>
<dbReference type="PANTHER" id="PTHR30026:SF20">
    <property type="entry name" value="OUTER MEMBRANE PROTEIN TOLC"/>
    <property type="match status" value="1"/>
</dbReference>
<evidence type="ECO:0000256" key="1">
    <source>
        <dbReference type="ARBA" id="ARBA00004442"/>
    </source>
</evidence>
<dbReference type="Gene3D" id="1.20.1600.10">
    <property type="entry name" value="Outer membrane efflux proteins (OEP)"/>
    <property type="match status" value="1"/>
</dbReference>
<protein>
    <submittedName>
        <fullName evidence="9">TolC family protein</fullName>
    </submittedName>
</protein>
<evidence type="ECO:0000256" key="7">
    <source>
        <dbReference type="ARBA" id="ARBA00023237"/>
    </source>
</evidence>
<evidence type="ECO:0000313" key="9">
    <source>
        <dbReference type="EMBL" id="HIS36385.1"/>
    </source>
</evidence>
<dbReference type="GO" id="GO:1990281">
    <property type="term" value="C:efflux pump complex"/>
    <property type="evidence" value="ECO:0007669"/>
    <property type="project" value="TreeGrafter"/>
</dbReference>
<organism evidence="9 10">
    <name type="scientific">Candidatus Scatousia excrementigallinarum</name>
    <dbReference type="NCBI Taxonomy" id="2840935"/>
    <lineage>
        <taxon>Bacteria</taxon>
        <taxon>Candidatus Scatousia</taxon>
    </lineage>
</organism>
<comment type="subcellular location">
    <subcellularLocation>
        <location evidence="1">Cell outer membrane</location>
    </subcellularLocation>
</comment>
<evidence type="ECO:0000256" key="8">
    <source>
        <dbReference type="SAM" id="SignalP"/>
    </source>
</evidence>
<evidence type="ECO:0000256" key="6">
    <source>
        <dbReference type="ARBA" id="ARBA00023136"/>
    </source>
</evidence>
<gene>
    <name evidence="9" type="ORF">IAC10_07120</name>
</gene>
<dbReference type="InterPro" id="IPR003423">
    <property type="entry name" value="OMP_efflux"/>
</dbReference>
<dbReference type="EMBL" id="DVIU01000138">
    <property type="protein sequence ID" value="HIS36385.1"/>
    <property type="molecule type" value="Genomic_DNA"/>
</dbReference>
<dbReference type="PANTHER" id="PTHR30026">
    <property type="entry name" value="OUTER MEMBRANE PROTEIN TOLC"/>
    <property type="match status" value="1"/>
</dbReference>
<dbReference type="GO" id="GO:0009279">
    <property type="term" value="C:cell outer membrane"/>
    <property type="evidence" value="ECO:0007669"/>
    <property type="project" value="UniProtKB-SubCell"/>
</dbReference>